<dbReference type="InterPro" id="IPR023631">
    <property type="entry name" value="Amidase_dom"/>
</dbReference>
<proteinExistence type="predicted"/>
<organism evidence="2 3">
    <name type="scientific">Mycoplasmopsis gallinarum</name>
    <dbReference type="NCBI Taxonomy" id="29557"/>
    <lineage>
        <taxon>Bacteria</taxon>
        <taxon>Bacillati</taxon>
        <taxon>Mycoplasmatota</taxon>
        <taxon>Mycoplasmoidales</taxon>
        <taxon>Metamycoplasmataceae</taxon>
        <taxon>Mycoplasmopsis</taxon>
    </lineage>
</organism>
<comment type="caution">
    <text evidence="2">The sequence shown here is derived from an EMBL/GenBank/DDBJ whole genome shotgun (WGS) entry which is preliminary data.</text>
</comment>
<evidence type="ECO:0000313" key="3">
    <source>
        <dbReference type="Proteomes" id="UP000076983"/>
    </source>
</evidence>
<accession>A0A168R635</accession>
<dbReference type="SUPFAM" id="SSF75304">
    <property type="entry name" value="Amidase signature (AS) enzymes"/>
    <property type="match status" value="1"/>
</dbReference>
<dbReference type="EMBL" id="LVLH01000055">
    <property type="protein sequence ID" value="OAB48632.1"/>
    <property type="molecule type" value="Genomic_DNA"/>
</dbReference>
<dbReference type="RefSeq" id="WP_063626383.1">
    <property type="nucleotide sequence ID" value="NZ_LVLH01000055.1"/>
</dbReference>
<dbReference type="GO" id="GO:0016740">
    <property type="term" value="F:transferase activity"/>
    <property type="evidence" value="ECO:0007669"/>
    <property type="project" value="UniProtKB-KW"/>
</dbReference>
<dbReference type="PANTHER" id="PTHR11895">
    <property type="entry name" value="TRANSAMIDASE"/>
    <property type="match status" value="1"/>
</dbReference>
<sequence length="446" mass="49294">MIIKNLGNFQFAIKELKEDKNNCVLIVNENAHSLNSNGILANAVFTVKDNYATKDLPTTSSSKILENFNPFYNATVIEKLLNAGALMAAKVNLDELALGGTGTFSANGLIKNPLDPSRLAGGSSSGSVATLTNNISFALGSDTGDSVRLPASYNGKVGFKPSYGAISRYGLFAYSSSLDTVAYFAHNVNDIAVVSQVLFGKDNKDFTSLEVKIDQVQKNKPKKIAFLDLAEFINPDLAKKYEELFNLLNEDSEIKIVKIKPEVKFFRAIKPIYQIISFSEASSNLSNLNGIAFGQRQNGKDWSQIMTNTRSVGFGEMVQWRLTLGSYFLHAANQKEIFIKAQKARRAFKNYLNEIHKNYDLVIYPASADVAPLIEGTNKNYGFMEYILTGANLVGNPSITIPFIKINNLPINLALDSEIYSDEKLLSYSLWMEELIENNFNGGRND</sequence>
<dbReference type="NCBIfam" id="NF005517">
    <property type="entry name" value="PRK07139.1"/>
    <property type="match status" value="1"/>
</dbReference>
<dbReference type="OrthoDB" id="9811471at2"/>
<evidence type="ECO:0000259" key="1">
    <source>
        <dbReference type="Pfam" id="PF01425"/>
    </source>
</evidence>
<dbReference type="AlphaFoldDB" id="A0A168R635"/>
<dbReference type="Gene3D" id="3.90.1300.10">
    <property type="entry name" value="Amidase signature (AS) domain"/>
    <property type="match status" value="1"/>
</dbReference>
<protein>
    <submittedName>
        <fullName evidence="2">Aspartyl-tRNA(Asn) amidotransferase subunit A, Glutamyl-tRNA(Gln) amidotransferasesubunit A</fullName>
    </submittedName>
</protein>
<evidence type="ECO:0000313" key="2">
    <source>
        <dbReference type="EMBL" id="OAB48632.1"/>
    </source>
</evidence>
<dbReference type="PATRIC" id="fig|29557.3.peg.650"/>
<keyword evidence="3" id="KW-1185">Reference proteome</keyword>
<feature type="domain" description="Amidase" evidence="1">
    <location>
        <begin position="35"/>
        <end position="426"/>
    </location>
</feature>
<gene>
    <name evidence="2" type="ORF">MGALLINA_06350</name>
</gene>
<dbReference type="InterPro" id="IPR000120">
    <property type="entry name" value="Amidase"/>
</dbReference>
<dbReference type="InterPro" id="IPR036928">
    <property type="entry name" value="AS_sf"/>
</dbReference>
<dbReference type="PANTHER" id="PTHR11895:SF151">
    <property type="entry name" value="GLUTAMYL-TRNA(GLN) AMIDOTRANSFERASE SUBUNIT A"/>
    <property type="match status" value="1"/>
</dbReference>
<dbReference type="STRING" id="29557.MGALLINA_06350"/>
<dbReference type="Pfam" id="PF01425">
    <property type="entry name" value="Amidase"/>
    <property type="match status" value="1"/>
</dbReference>
<dbReference type="Proteomes" id="UP000076983">
    <property type="component" value="Unassembled WGS sequence"/>
</dbReference>
<keyword evidence="2" id="KW-0808">Transferase</keyword>
<reference evidence="2 3" key="1">
    <citation type="submission" date="2016-03" db="EMBL/GenBank/DDBJ databases">
        <title>Genome sequence of Mycoplasma gallinarum strain Mgn_IPT.</title>
        <authorList>
            <person name="Yacoub E."/>
            <person name="Sirand-Pugnet P."/>
            <person name="Barre A."/>
            <person name="Maurier F."/>
            <person name="Blanchard A."/>
            <person name="Ben Abdelmoumen B.M."/>
        </authorList>
    </citation>
    <scope>NUCLEOTIDE SEQUENCE [LARGE SCALE GENOMIC DNA]</scope>
    <source>
        <strain evidence="2 3">Mgn_IPT</strain>
    </source>
</reference>
<name>A0A168R635_9BACT</name>